<proteinExistence type="predicted"/>
<sequence length="41" mass="4819">MMMDTQRLRNAQWPAICNNLHSRIAAEAALRCMMRAMARQR</sequence>
<name>D4F870_EDWTA</name>
<dbReference type="Proteomes" id="UP000003692">
    <property type="component" value="Unassembled WGS sequence"/>
</dbReference>
<accession>D4F870</accession>
<dbReference type="EMBL" id="ADGK01000252">
    <property type="protein sequence ID" value="EFE22029.1"/>
    <property type="molecule type" value="Genomic_DNA"/>
</dbReference>
<comment type="caution">
    <text evidence="1">The sequence shown here is derived from an EMBL/GenBank/DDBJ whole genome shotgun (WGS) entry which is preliminary data.</text>
</comment>
<protein>
    <submittedName>
        <fullName evidence="1">Uncharacterized protein</fullName>
    </submittedName>
</protein>
<dbReference type="AlphaFoldDB" id="D4F870"/>
<evidence type="ECO:0000313" key="2">
    <source>
        <dbReference type="Proteomes" id="UP000003692"/>
    </source>
</evidence>
<organism evidence="1 2">
    <name type="scientific">Edwardsiella tarda ATCC 23685</name>
    <dbReference type="NCBI Taxonomy" id="500638"/>
    <lineage>
        <taxon>Bacteria</taxon>
        <taxon>Pseudomonadati</taxon>
        <taxon>Pseudomonadota</taxon>
        <taxon>Gammaproteobacteria</taxon>
        <taxon>Enterobacterales</taxon>
        <taxon>Hafniaceae</taxon>
        <taxon>Edwardsiella</taxon>
    </lineage>
</organism>
<gene>
    <name evidence="1" type="ORF">EDWATA_02957</name>
</gene>
<reference evidence="1 2" key="1">
    <citation type="submission" date="2010-02" db="EMBL/GenBank/DDBJ databases">
        <authorList>
            <person name="Weinstock G."/>
            <person name="Sodergren E."/>
            <person name="Clifton S."/>
            <person name="Fulton L."/>
            <person name="Fulton B."/>
            <person name="Courtney L."/>
            <person name="Fronick C."/>
            <person name="Harrison M."/>
            <person name="Strong C."/>
            <person name="Farmer C."/>
            <person name="Delahaunty K."/>
            <person name="Markovic C."/>
            <person name="Hall O."/>
            <person name="Minx P."/>
            <person name="Tomlinson C."/>
            <person name="Mitreva M."/>
            <person name="Nelson J."/>
            <person name="Hou S."/>
            <person name="Wollam A."/>
            <person name="Pepin K.H."/>
            <person name="Johnson M."/>
            <person name="Bhonagiri V."/>
            <person name="Zhang X."/>
            <person name="Suruliraj S."/>
            <person name="Warren W."/>
            <person name="Chinwalla A."/>
            <person name="Mardis E.R."/>
            <person name="Wilson R.K."/>
        </authorList>
    </citation>
    <scope>NUCLEOTIDE SEQUENCE [LARGE SCALE GENOMIC DNA]</scope>
    <source>
        <strain evidence="1 2">ATCC 23685</strain>
    </source>
</reference>
<evidence type="ECO:0000313" key="1">
    <source>
        <dbReference type="EMBL" id="EFE22029.1"/>
    </source>
</evidence>
<dbReference type="HOGENOM" id="CLU_3269277_0_0_6"/>